<dbReference type="Proteomes" id="UP000182108">
    <property type="component" value="Unassembled WGS sequence"/>
</dbReference>
<dbReference type="GO" id="GO:1990351">
    <property type="term" value="C:transporter complex"/>
    <property type="evidence" value="ECO:0007669"/>
    <property type="project" value="TreeGrafter"/>
</dbReference>
<dbReference type="RefSeq" id="WP_055424025.1">
    <property type="nucleotide sequence ID" value="NZ_CYHH01000011.1"/>
</dbReference>
<dbReference type="GO" id="GO:0043165">
    <property type="term" value="P:Gram-negative-bacterium-type cell outer membrane assembly"/>
    <property type="evidence" value="ECO:0007669"/>
    <property type="project" value="InterPro"/>
</dbReference>
<dbReference type="EMBL" id="CYHH01000011">
    <property type="protein sequence ID" value="CUB07751.1"/>
    <property type="molecule type" value="Genomic_DNA"/>
</dbReference>
<keyword evidence="4" id="KW-0998">Cell outer membrane</keyword>
<keyword evidence="1" id="KW-0732">Signal</keyword>
<dbReference type="GO" id="GO:0019867">
    <property type="term" value="C:outer membrane"/>
    <property type="evidence" value="ECO:0007669"/>
    <property type="project" value="InterPro"/>
</dbReference>
<accession>A0A0K6IXA3</accession>
<evidence type="ECO:0000256" key="4">
    <source>
        <dbReference type="ARBA" id="ARBA00023237"/>
    </source>
</evidence>
<dbReference type="PROSITE" id="PS51318">
    <property type="entry name" value="TAT"/>
    <property type="match status" value="1"/>
</dbReference>
<evidence type="ECO:0000256" key="1">
    <source>
        <dbReference type="ARBA" id="ARBA00022729"/>
    </source>
</evidence>
<evidence type="ECO:0000313" key="6">
    <source>
        <dbReference type="EMBL" id="CUB07751.1"/>
    </source>
</evidence>
<dbReference type="HAMAP" id="MF_01186">
    <property type="entry name" value="LPS_assembly_LptE"/>
    <property type="match status" value="1"/>
</dbReference>
<dbReference type="Pfam" id="PF04390">
    <property type="entry name" value="LptE"/>
    <property type="match status" value="1"/>
</dbReference>
<dbReference type="AlphaFoldDB" id="A0A0K6IXA3"/>
<keyword evidence="5 6" id="KW-0449">Lipoprotein</keyword>
<dbReference type="GO" id="GO:0015920">
    <property type="term" value="P:lipopolysaccharide transport"/>
    <property type="evidence" value="ECO:0007669"/>
    <property type="project" value="TreeGrafter"/>
</dbReference>
<reference evidence="7" key="1">
    <citation type="submission" date="2015-08" db="EMBL/GenBank/DDBJ databases">
        <authorList>
            <person name="Babu N.S."/>
            <person name="Beckwith C.J."/>
            <person name="Beseler K.G."/>
            <person name="Brison A."/>
            <person name="Carone J.V."/>
            <person name="Caskin T.P."/>
            <person name="Diamond M."/>
            <person name="Durham M.E."/>
            <person name="Foxe J.M."/>
            <person name="Go M."/>
            <person name="Henderson B.A."/>
            <person name="Jones I.B."/>
            <person name="McGettigan J.A."/>
            <person name="Micheletti S.J."/>
            <person name="Nasrallah M.E."/>
            <person name="Ortiz D."/>
            <person name="Piller C.R."/>
            <person name="Privatt S.R."/>
            <person name="Schneider S.L."/>
            <person name="Sharp S."/>
            <person name="Smith T.C."/>
            <person name="Stanton J.D."/>
            <person name="Ullery H.E."/>
            <person name="Wilson R.J."/>
            <person name="Serrano M.G."/>
            <person name="Buck G."/>
            <person name="Lee V."/>
            <person name="Wang Y."/>
            <person name="Carvalho R."/>
            <person name="Voegtly L."/>
            <person name="Shi R."/>
            <person name="Duckworth R."/>
            <person name="Johnson A."/>
            <person name="Loviza R."/>
            <person name="Walstead R."/>
            <person name="Shah Z."/>
            <person name="Kiflezghi M."/>
            <person name="Wade K."/>
            <person name="Ball S.L."/>
            <person name="Bradley K.W."/>
            <person name="Asai D.J."/>
            <person name="Bowman C.A."/>
            <person name="Russell D.A."/>
            <person name="Pope W.H."/>
            <person name="Jacobs-Sera D."/>
            <person name="Hendrix R.W."/>
            <person name="Hatfull G.F."/>
        </authorList>
    </citation>
    <scope>NUCLEOTIDE SEQUENCE [LARGE SCALE GENOMIC DNA]</scope>
    <source>
        <strain evidence="7">JCM 19170</strain>
    </source>
</reference>
<dbReference type="PROSITE" id="PS51257">
    <property type="entry name" value="PROKAR_LIPOPROTEIN"/>
    <property type="match status" value="1"/>
</dbReference>
<proteinExistence type="inferred from homology"/>
<keyword evidence="7" id="KW-1185">Reference proteome</keyword>
<evidence type="ECO:0000256" key="5">
    <source>
        <dbReference type="ARBA" id="ARBA00023288"/>
    </source>
</evidence>
<dbReference type="PANTHER" id="PTHR38098:SF1">
    <property type="entry name" value="LPS-ASSEMBLY LIPOPROTEIN LPTE"/>
    <property type="match status" value="1"/>
</dbReference>
<evidence type="ECO:0000256" key="2">
    <source>
        <dbReference type="ARBA" id="ARBA00023136"/>
    </source>
</evidence>
<dbReference type="InterPro" id="IPR007485">
    <property type="entry name" value="LPS_assembly_LptE"/>
</dbReference>
<dbReference type="OrthoDB" id="5298094at2"/>
<evidence type="ECO:0000256" key="3">
    <source>
        <dbReference type="ARBA" id="ARBA00023139"/>
    </source>
</evidence>
<dbReference type="InterPro" id="IPR006311">
    <property type="entry name" value="TAT_signal"/>
</dbReference>
<keyword evidence="3" id="KW-0564">Palmitate</keyword>
<organism evidence="6 7">
    <name type="scientific">Tepidiphilus thermophilus</name>
    <dbReference type="NCBI Taxonomy" id="876478"/>
    <lineage>
        <taxon>Bacteria</taxon>
        <taxon>Pseudomonadati</taxon>
        <taxon>Pseudomonadota</taxon>
        <taxon>Hydrogenophilia</taxon>
        <taxon>Hydrogenophilales</taxon>
        <taxon>Hydrogenophilaceae</taxon>
        <taxon>Tepidiphilus</taxon>
    </lineage>
</organism>
<dbReference type="GO" id="GO:0001530">
    <property type="term" value="F:lipopolysaccharide binding"/>
    <property type="evidence" value="ECO:0007669"/>
    <property type="project" value="TreeGrafter"/>
</dbReference>
<sequence length="172" mass="19458">MPEPSLRSVSRRRLLLAAAGLTLAGCGFRPRGMAGLGAPTVQINNVPRTSPLGRAIARRLAGSETRWVEPPEAAELRLDILSYREERDILSLTPDGKVREYLIRASLRFRVLDKEGQELLPATELSAERDYSYDDNLITAREKEEMLLYDDMRQQLVDQMFLMIGRTIASRK</sequence>
<name>A0A0K6IXA3_9PROT</name>
<protein>
    <submittedName>
        <fullName evidence="6">Outer membrane lipoprotein LptE/RlpB (LPS assembly)</fullName>
    </submittedName>
</protein>
<dbReference type="PANTHER" id="PTHR38098">
    <property type="entry name" value="LPS-ASSEMBLY LIPOPROTEIN LPTE"/>
    <property type="match status" value="1"/>
</dbReference>
<keyword evidence="2" id="KW-0472">Membrane</keyword>
<evidence type="ECO:0000313" key="7">
    <source>
        <dbReference type="Proteomes" id="UP000182108"/>
    </source>
</evidence>
<gene>
    <name evidence="6" type="ORF">Ga0061068_11144</name>
</gene>
<dbReference type="Gene3D" id="3.30.160.150">
    <property type="entry name" value="Lipoprotein like domain"/>
    <property type="match status" value="1"/>
</dbReference>